<dbReference type="AlphaFoldDB" id="A0AAW2GBU7"/>
<feature type="region of interest" description="Disordered" evidence="1">
    <location>
        <begin position="49"/>
        <end position="74"/>
    </location>
</feature>
<feature type="region of interest" description="Disordered" evidence="1">
    <location>
        <begin position="1"/>
        <end position="23"/>
    </location>
</feature>
<accession>A0AAW2GBU7</accession>
<comment type="caution">
    <text evidence="2">The sequence shown here is derived from an EMBL/GenBank/DDBJ whole genome shotgun (WGS) entry which is preliminary data.</text>
</comment>
<dbReference type="EMBL" id="JADYXP020000005">
    <property type="protein sequence ID" value="KAL0123975.1"/>
    <property type="molecule type" value="Genomic_DNA"/>
</dbReference>
<keyword evidence="3" id="KW-1185">Reference proteome</keyword>
<feature type="compositionally biased region" description="Basic residues" evidence="1">
    <location>
        <begin position="59"/>
        <end position="71"/>
    </location>
</feature>
<feature type="compositionally biased region" description="Basic and acidic residues" evidence="1">
    <location>
        <begin position="1"/>
        <end position="14"/>
    </location>
</feature>
<organism evidence="2 3">
    <name type="scientific">Cardiocondyla obscurior</name>
    <dbReference type="NCBI Taxonomy" id="286306"/>
    <lineage>
        <taxon>Eukaryota</taxon>
        <taxon>Metazoa</taxon>
        <taxon>Ecdysozoa</taxon>
        <taxon>Arthropoda</taxon>
        <taxon>Hexapoda</taxon>
        <taxon>Insecta</taxon>
        <taxon>Pterygota</taxon>
        <taxon>Neoptera</taxon>
        <taxon>Endopterygota</taxon>
        <taxon>Hymenoptera</taxon>
        <taxon>Apocrita</taxon>
        <taxon>Aculeata</taxon>
        <taxon>Formicoidea</taxon>
        <taxon>Formicidae</taxon>
        <taxon>Myrmicinae</taxon>
        <taxon>Cardiocondyla</taxon>
    </lineage>
</organism>
<evidence type="ECO:0000313" key="2">
    <source>
        <dbReference type="EMBL" id="KAL0123975.1"/>
    </source>
</evidence>
<evidence type="ECO:0008006" key="4">
    <source>
        <dbReference type="Google" id="ProtNLM"/>
    </source>
</evidence>
<proteinExistence type="predicted"/>
<dbReference type="Proteomes" id="UP001430953">
    <property type="component" value="Unassembled WGS sequence"/>
</dbReference>
<gene>
    <name evidence="2" type="ORF">PUN28_006058</name>
</gene>
<sequence length="117" mass="13831">MPPRRDAKERDIATKKRSKTPTRAFRSTRVLFSCFRLALVQLHNGHARTRAGPRVHVQRERRHARRRRKERRREIPCARDRRLFALHARTYAPVASVTREKCVRHSGREFAKICPGV</sequence>
<evidence type="ECO:0000313" key="3">
    <source>
        <dbReference type="Proteomes" id="UP001430953"/>
    </source>
</evidence>
<reference evidence="2 3" key="1">
    <citation type="submission" date="2023-03" db="EMBL/GenBank/DDBJ databases">
        <title>High recombination rates correlate with genetic variation in Cardiocondyla obscurior ants.</title>
        <authorList>
            <person name="Errbii M."/>
        </authorList>
    </citation>
    <scope>NUCLEOTIDE SEQUENCE [LARGE SCALE GENOMIC DNA]</scope>
    <source>
        <strain evidence="2">Alpha-2009</strain>
        <tissue evidence="2">Whole body</tissue>
    </source>
</reference>
<protein>
    <recommendedName>
        <fullName evidence="4">Histone H3</fullName>
    </recommendedName>
</protein>
<name>A0AAW2GBU7_9HYME</name>
<evidence type="ECO:0000256" key="1">
    <source>
        <dbReference type="SAM" id="MobiDB-lite"/>
    </source>
</evidence>